<comment type="caution">
    <text evidence="2">The sequence shown here is derived from an EMBL/GenBank/DDBJ whole genome shotgun (WGS) entry which is preliminary data.</text>
</comment>
<evidence type="ECO:0000256" key="1">
    <source>
        <dbReference type="SAM" id="SignalP"/>
    </source>
</evidence>
<gene>
    <name evidence="2" type="ORF">COLO4_18643</name>
</gene>
<organism evidence="2 3">
    <name type="scientific">Corchorus olitorius</name>
    <dbReference type="NCBI Taxonomy" id="93759"/>
    <lineage>
        <taxon>Eukaryota</taxon>
        <taxon>Viridiplantae</taxon>
        <taxon>Streptophyta</taxon>
        <taxon>Embryophyta</taxon>
        <taxon>Tracheophyta</taxon>
        <taxon>Spermatophyta</taxon>
        <taxon>Magnoliopsida</taxon>
        <taxon>eudicotyledons</taxon>
        <taxon>Gunneridae</taxon>
        <taxon>Pentapetalae</taxon>
        <taxon>rosids</taxon>
        <taxon>malvids</taxon>
        <taxon>Malvales</taxon>
        <taxon>Malvaceae</taxon>
        <taxon>Grewioideae</taxon>
        <taxon>Apeibeae</taxon>
        <taxon>Corchorus</taxon>
    </lineage>
</organism>
<dbReference type="EMBL" id="AWUE01016484">
    <property type="protein sequence ID" value="OMO91077.1"/>
    <property type="molecule type" value="Genomic_DNA"/>
</dbReference>
<sequence length="79" mass="8469">MFSLSLLLVLRKVDAAAGYQHPLKVSNLFLKLASHPIGTVFRMTIVSQLSSARRGSSFVLSVMGPSVPATLEQKGLVSL</sequence>
<keyword evidence="1" id="KW-0732">Signal</keyword>
<proteinExistence type="predicted"/>
<dbReference type="AlphaFoldDB" id="A0A1R3J8E9"/>
<keyword evidence="3" id="KW-1185">Reference proteome</keyword>
<accession>A0A1R3J8E9</accession>
<evidence type="ECO:0000313" key="2">
    <source>
        <dbReference type="EMBL" id="OMO91077.1"/>
    </source>
</evidence>
<protein>
    <recommendedName>
        <fullName evidence="4">Secreted protein</fullName>
    </recommendedName>
</protein>
<feature type="chain" id="PRO_5012413072" description="Secreted protein" evidence="1">
    <location>
        <begin position="16"/>
        <end position="79"/>
    </location>
</feature>
<name>A0A1R3J8E9_9ROSI</name>
<evidence type="ECO:0000313" key="3">
    <source>
        <dbReference type="Proteomes" id="UP000187203"/>
    </source>
</evidence>
<evidence type="ECO:0008006" key="4">
    <source>
        <dbReference type="Google" id="ProtNLM"/>
    </source>
</evidence>
<dbReference type="Proteomes" id="UP000187203">
    <property type="component" value="Unassembled WGS sequence"/>
</dbReference>
<feature type="signal peptide" evidence="1">
    <location>
        <begin position="1"/>
        <end position="15"/>
    </location>
</feature>
<reference evidence="3" key="1">
    <citation type="submission" date="2013-09" db="EMBL/GenBank/DDBJ databases">
        <title>Corchorus olitorius genome sequencing.</title>
        <authorList>
            <person name="Alam M."/>
            <person name="Haque M.S."/>
            <person name="Islam M.S."/>
            <person name="Emdad E.M."/>
            <person name="Islam M.M."/>
            <person name="Ahmed B."/>
            <person name="Halim A."/>
            <person name="Hossen Q.M.M."/>
            <person name="Hossain M.Z."/>
            <person name="Ahmed R."/>
            <person name="Khan M.M."/>
            <person name="Islam R."/>
            <person name="Rashid M.M."/>
            <person name="Khan S.A."/>
            <person name="Rahman M.S."/>
            <person name="Alam M."/>
            <person name="Yahiya A.S."/>
            <person name="Khan M.S."/>
            <person name="Azam M.S."/>
            <person name="Haque T."/>
            <person name="Lashkar M.Z.H."/>
            <person name="Akhand A.I."/>
            <person name="Morshed G."/>
            <person name="Roy S."/>
            <person name="Uddin K.S."/>
            <person name="Rabeya T."/>
            <person name="Hossain A.S."/>
            <person name="Chowdhury A."/>
            <person name="Snigdha A.R."/>
            <person name="Mortoza M.S."/>
            <person name="Matin S.A."/>
            <person name="Hoque S.M.E."/>
            <person name="Islam M.K."/>
            <person name="Roy D.K."/>
            <person name="Haider R."/>
            <person name="Moosa M.M."/>
            <person name="Elias S.M."/>
            <person name="Hasan A.M."/>
            <person name="Jahan S."/>
            <person name="Shafiuddin M."/>
            <person name="Mahmood N."/>
            <person name="Shommy N.S."/>
        </authorList>
    </citation>
    <scope>NUCLEOTIDE SEQUENCE [LARGE SCALE GENOMIC DNA]</scope>
    <source>
        <strain evidence="3">cv. O-4</strain>
    </source>
</reference>